<dbReference type="STRING" id="709881.SAMN04489832_0688"/>
<proteinExistence type="predicted"/>
<feature type="domain" description="DDE Tnp4" evidence="4">
    <location>
        <begin position="31"/>
        <end position="124"/>
    </location>
</feature>
<evidence type="ECO:0000256" key="3">
    <source>
        <dbReference type="SAM" id="MobiDB-lite"/>
    </source>
</evidence>
<dbReference type="GO" id="GO:0046872">
    <property type="term" value="F:metal ion binding"/>
    <property type="evidence" value="ECO:0007669"/>
    <property type="project" value="UniProtKB-KW"/>
</dbReference>
<protein>
    <submittedName>
        <fullName evidence="5">DDE superfamily endonuclease</fullName>
    </submittedName>
</protein>
<keyword evidence="2" id="KW-0479">Metal-binding</keyword>
<name>A0A1N5U7W8_9ACTN</name>
<comment type="cofactor">
    <cofactor evidence="1">
        <name>a divalent metal cation</name>
        <dbReference type="ChEBI" id="CHEBI:60240"/>
    </cofactor>
</comment>
<dbReference type="InterPro" id="IPR027806">
    <property type="entry name" value="HARBI1_dom"/>
</dbReference>
<gene>
    <name evidence="5" type="ORF">SAMN04489832_0688</name>
</gene>
<evidence type="ECO:0000313" key="5">
    <source>
        <dbReference type="EMBL" id="SIM56964.1"/>
    </source>
</evidence>
<keyword evidence="6" id="KW-1185">Reference proteome</keyword>
<reference evidence="6" key="1">
    <citation type="submission" date="2016-12" db="EMBL/GenBank/DDBJ databases">
        <authorList>
            <person name="Varghese N."/>
            <person name="Submissions S."/>
        </authorList>
    </citation>
    <scope>NUCLEOTIDE SEQUENCE [LARGE SCALE GENOMIC DNA]</scope>
    <source>
        <strain evidence="6">DSM 45599</strain>
    </source>
</reference>
<evidence type="ECO:0000313" key="6">
    <source>
        <dbReference type="Proteomes" id="UP000185124"/>
    </source>
</evidence>
<evidence type="ECO:0000256" key="1">
    <source>
        <dbReference type="ARBA" id="ARBA00001968"/>
    </source>
</evidence>
<keyword evidence="5" id="KW-0540">Nuclease</keyword>
<evidence type="ECO:0000256" key="2">
    <source>
        <dbReference type="ARBA" id="ARBA00022723"/>
    </source>
</evidence>
<organism evidence="5 6">
    <name type="scientific">Micromonospora cremea</name>
    <dbReference type="NCBI Taxonomy" id="709881"/>
    <lineage>
        <taxon>Bacteria</taxon>
        <taxon>Bacillati</taxon>
        <taxon>Actinomycetota</taxon>
        <taxon>Actinomycetes</taxon>
        <taxon>Micromonosporales</taxon>
        <taxon>Micromonosporaceae</taxon>
        <taxon>Micromonospora</taxon>
    </lineage>
</organism>
<evidence type="ECO:0000259" key="4">
    <source>
        <dbReference type="Pfam" id="PF13359"/>
    </source>
</evidence>
<dbReference type="AlphaFoldDB" id="A0A1N5U7W8"/>
<sequence length="129" mass="14198">METTPASPSTPTPASWWPSATRNPATATTIVYRTSGIDQKLAGRPVMADGAYRGNPEVIIPYRKPADGSELPEWKADLNRQHRTVRAQVEHALARMKCFKILRDYRRAAHTLTDAASGIAHLHNIILAG</sequence>
<accession>A0A1N5U7W8</accession>
<feature type="region of interest" description="Disordered" evidence="3">
    <location>
        <begin position="1"/>
        <end position="21"/>
    </location>
</feature>
<dbReference type="EMBL" id="FSQT01000001">
    <property type="protein sequence ID" value="SIM56964.1"/>
    <property type="molecule type" value="Genomic_DNA"/>
</dbReference>
<keyword evidence="5" id="KW-0378">Hydrolase</keyword>
<dbReference type="GO" id="GO:0004519">
    <property type="term" value="F:endonuclease activity"/>
    <property type="evidence" value="ECO:0007669"/>
    <property type="project" value="UniProtKB-KW"/>
</dbReference>
<keyword evidence="5" id="KW-0255">Endonuclease</keyword>
<dbReference type="Pfam" id="PF13359">
    <property type="entry name" value="DDE_Tnp_4"/>
    <property type="match status" value="1"/>
</dbReference>
<dbReference type="Proteomes" id="UP000185124">
    <property type="component" value="Unassembled WGS sequence"/>
</dbReference>